<dbReference type="GO" id="GO:0035529">
    <property type="term" value="F:NADH pyrophosphatase activity"/>
    <property type="evidence" value="ECO:0007669"/>
    <property type="project" value="TreeGrafter"/>
</dbReference>
<accession>A0A9D7LNH3</accession>
<organism evidence="9 10">
    <name type="scientific">Candidatus Dechloromonas phosphorivorans</name>
    <dbReference type="NCBI Taxonomy" id="2899244"/>
    <lineage>
        <taxon>Bacteria</taxon>
        <taxon>Pseudomonadati</taxon>
        <taxon>Pseudomonadota</taxon>
        <taxon>Betaproteobacteria</taxon>
        <taxon>Rhodocyclales</taxon>
        <taxon>Azonexaceae</taxon>
        <taxon>Dechloromonas</taxon>
    </lineage>
</organism>
<keyword evidence="6" id="KW-0460">Magnesium</keyword>
<proteinExistence type="inferred from homology"/>
<dbReference type="Proteomes" id="UP000808146">
    <property type="component" value="Unassembled WGS sequence"/>
</dbReference>
<evidence type="ECO:0000256" key="4">
    <source>
        <dbReference type="ARBA" id="ARBA00022723"/>
    </source>
</evidence>
<dbReference type="Gene3D" id="3.90.79.10">
    <property type="entry name" value="Nucleoside Triphosphate Pyrophosphohydrolase"/>
    <property type="match status" value="1"/>
</dbReference>
<evidence type="ECO:0000259" key="8">
    <source>
        <dbReference type="PROSITE" id="PS51462"/>
    </source>
</evidence>
<evidence type="ECO:0000256" key="1">
    <source>
        <dbReference type="ARBA" id="ARBA00001946"/>
    </source>
</evidence>
<dbReference type="GO" id="GO:0046872">
    <property type="term" value="F:metal ion binding"/>
    <property type="evidence" value="ECO:0007669"/>
    <property type="project" value="UniProtKB-KW"/>
</dbReference>
<evidence type="ECO:0000256" key="2">
    <source>
        <dbReference type="ARBA" id="ARBA00001947"/>
    </source>
</evidence>
<dbReference type="PANTHER" id="PTHR42904:SF6">
    <property type="entry name" value="NAD-CAPPED RNA HYDROLASE NUDT12"/>
    <property type="match status" value="1"/>
</dbReference>
<dbReference type="EMBL" id="JADKBR010000001">
    <property type="protein sequence ID" value="MBK8889170.1"/>
    <property type="molecule type" value="Genomic_DNA"/>
</dbReference>
<comment type="cofactor">
    <cofactor evidence="2">
        <name>Zn(2+)</name>
        <dbReference type="ChEBI" id="CHEBI:29105"/>
    </cofactor>
</comment>
<dbReference type="PROSITE" id="PS51462">
    <property type="entry name" value="NUDIX"/>
    <property type="match status" value="1"/>
</dbReference>
<evidence type="ECO:0000313" key="10">
    <source>
        <dbReference type="Proteomes" id="UP000808146"/>
    </source>
</evidence>
<dbReference type="InterPro" id="IPR050241">
    <property type="entry name" value="NAD-cap_RNA_hydrolase_NudC"/>
</dbReference>
<comment type="similarity">
    <text evidence="3">Belongs to the Nudix hydrolase family. NudC subfamily.</text>
</comment>
<dbReference type="InterPro" id="IPR015797">
    <property type="entry name" value="NUDIX_hydrolase-like_dom_sf"/>
</dbReference>
<evidence type="ECO:0000256" key="7">
    <source>
        <dbReference type="ARBA" id="ARBA00023679"/>
    </source>
</evidence>
<keyword evidence="5" id="KW-0378">Hydrolase</keyword>
<dbReference type="GO" id="GO:0006742">
    <property type="term" value="P:NADP+ catabolic process"/>
    <property type="evidence" value="ECO:0007669"/>
    <property type="project" value="TreeGrafter"/>
</dbReference>
<dbReference type="SUPFAM" id="SSF55811">
    <property type="entry name" value="Nudix"/>
    <property type="match status" value="1"/>
</dbReference>
<dbReference type="Pfam" id="PF00293">
    <property type="entry name" value="NUDIX"/>
    <property type="match status" value="1"/>
</dbReference>
<gene>
    <name evidence="9" type="ORF">IPN75_01715</name>
</gene>
<sequence>MNGYRFCPQCGGGLVARDTGGVSRPACPAEACGFVVWDNPVPVIAAIVETAGRIVLARNIAWPEKVFGLVTGYLERDEPPEAAVAREVGEELGLRAISVRLVGLYPFAEKNQLIIAYHVIADGRIVLNEELAEVRLIDPDKLKAWDFGTGPAVRDWLATRAAAA</sequence>
<evidence type="ECO:0000256" key="5">
    <source>
        <dbReference type="ARBA" id="ARBA00022801"/>
    </source>
</evidence>
<comment type="catalytic activity">
    <reaction evidence="7">
        <text>a 5'-end NAD(+)-phospho-ribonucleoside in mRNA + H2O = a 5'-end phospho-adenosine-phospho-ribonucleoside in mRNA + beta-nicotinamide D-ribonucleotide + 2 H(+)</text>
        <dbReference type="Rhea" id="RHEA:60876"/>
        <dbReference type="Rhea" id="RHEA-COMP:15698"/>
        <dbReference type="Rhea" id="RHEA-COMP:15719"/>
        <dbReference type="ChEBI" id="CHEBI:14649"/>
        <dbReference type="ChEBI" id="CHEBI:15377"/>
        <dbReference type="ChEBI" id="CHEBI:15378"/>
        <dbReference type="ChEBI" id="CHEBI:144029"/>
        <dbReference type="ChEBI" id="CHEBI:144051"/>
    </reaction>
    <physiologicalReaction direction="left-to-right" evidence="7">
        <dbReference type="Rhea" id="RHEA:60877"/>
    </physiologicalReaction>
</comment>
<dbReference type="PANTHER" id="PTHR42904">
    <property type="entry name" value="NUDIX HYDROLASE, NUDC SUBFAMILY"/>
    <property type="match status" value="1"/>
</dbReference>
<dbReference type="GO" id="GO:0019677">
    <property type="term" value="P:NAD+ catabolic process"/>
    <property type="evidence" value="ECO:0007669"/>
    <property type="project" value="TreeGrafter"/>
</dbReference>
<comment type="caution">
    <text evidence="9">The sequence shown here is derived from an EMBL/GenBank/DDBJ whole genome shotgun (WGS) entry which is preliminary data.</text>
</comment>
<evidence type="ECO:0000313" key="9">
    <source>
        <dbReference type="EMBL" id="MBK8889170.1"/>
    </source>
</evidence>
<name>A0A9D7LNH3_9RHOO</name>
<dbReference type="InterPro" id="IPR020084">
    <property type="entry name" value="NUDIX_hydrolase_CS"/>
</dbReference>
<keyword evidence="4" id="KW-0479">Metal-binding</keyword>
<evidence type="ECO:0000256" key="6">
    <source>
        <dbReference type="ARBA" id="ARBA00022842"/>
    </source>
</evidence>
<dbReference type="GO" id="GO:0005829">
    <property type="term" value="C:cytosol"/>
    <property type="evidence" value="ECO:0007669"/>
    <property type="project" value="TreeGrafter"/>
</dbReference>
<evidence type="ECO:0000256" key="3">
    <source>
        <dbReference type="ARBA" id="ARBA00009595"/>
    </source>
</evidence>
<protein>
    <submittedName>
        <fullName evidence="9">NUDIX domain-containing protein</fullName>
    </submittedName>
</protein>
<dbReference type="PROSITE" id="PS00893">
    <property type="entry name" value="NUDIX_BOX"/>
    <property type="match status" value="1"/>
</dbReference>
<dbReference type="AlphaFoldDB" id="A0A9D7LNH3"/>
<comment type="cofactor">
    <cofactor evidence="1">
        <name>Mg(2+)</name>
        <dbReference type="ChEBI" id="CHEBI:18420"/>
    </cofactor>
</comment>
<dbReference type="InterPro" id="IPR000086">
    <property type="entry name" value="NUDIX_hydrolase_dom"/>
</dbReference>
<reference evidence="9" key="1">
    <citation type="submission" date="2020-10" db="EMBL/GenBank/DDBJ databases">
        <title>Connecting structure to function with the recovery of over 1000 high-quality activated sludge metagenome-assembled genomes encoding full-length rRNA genes using long-read sequencing.</title>
        <authorList>
            <person name="Singleton C.M."/>
            <person name="Petriglieri F."/>
            <person name="Kristensen J.M."/>
            <person name="Kirkegaard R.H."/>
            <person name="Michaelsen T.Y."/>
            <person name="Andersen M.H."/>
            <person name="Karst S.M."/>
            <person name="Dueholm M.S."/>
            <person name="Nielsen P.H."/>
            <person name="Albertsen M."/>
        </authorList>
    </citation>
    <scope>NUCLEOTIDE SEQUENCE</scope>
    <source>
        <strain evidence="9">OdNE_18-Q3-R46-58_BAT3C.305</strain>
    </source>
</reference>
<feature type="domain" description="Nudix hydrolase" evidence="8">
    <location>
        <begin position="37"/>
        <end position="159"/>
    </location>
</feature>